<feature type="region of interest" description="Disordered" evidence="1">
    <location>
        <begin position="128"/>
        <end position="148"/>
    </location>
</feature>
<protein>
    <submittedName>
        <fullName evidence="2">Uncharacterized protein</fullName>
    </submittedName>
</protein>
<reference evidence="2" key="1">
    <citation type="journal article" date="2015" name="Nature">
        <title>Complex archaea that bridge the gap between prokaryotes and eukaryotes.</title>
        <authorList>
            <person name="Spang A."/>
            <person name="Saw J.H."/>
            <person name="Jorgensen S.L."/>
            <person name="Zaremba-Niedzwiedzka K."/>
            <person name="Martijn J."/>
            <person name="Lind A.E."/>
            <person name="van Eijk R."/>
            <person name="Schleper C."/>
            <person name="Guy L."/>
            <person name="Ettema T.J."/>
        </authorList>
    </citation>
    <scope>NUCLEOTIDE SEQUENCE</scope>
</reference>
<name>A0A0F8YS17_9ZZZZ</name>
<dbReference type="EMBL" id="LAZR01067829">
    <property type="protein sequence ID" value="KKK50816.1"/>
    <property type="molecule type" value="Genomic_DNA"/>
</dbReference>
<evidence type="ECO:0000256" key="1">
    <source>
        <dbReference type="SAM" id="MobiDB-lite"/>
    </source>
</evidence>
<evidence type="ECO:0000313" key="2">
    <source>
        <dbReference type="EMBL" id="KKK50816.1"/>
    </source>
</evidence>
<accession>A0A0F8YS17</accession>
<proteinExistence type="predicted"/>
<comment type="caution">
    <text evidence="2">The sequence shown here is derived from an EMBL/GenBank/DDBJ whole genome shotgun (WGS) entry which is preliminary data.</text>
</comment>
<sequence length="148" mass="17257">MKEPVDHILRPQLPWRFDAGITECGYDASKVKTLTREDFFARLKELGQRRTAMLTCMTCSDTARRWGTWGDDPRKALEREIQWECGYRRTDRGVQLRDELFAAAALIEAHRDEFDAFISETEQRREWNKKKAEAAAAKQRHSREPGGL</sequence>
<gene>
    <name evidence="2" type="ORF">LCGC14_3121230</name>
</gene>
<organism evidence="2">
    <name type="scientific">marine sediment metagenome</name>
    <dbReference type="NCBI Taxonomy" id="412755"/>
    <lineage>
        <taxon>unclassified sequences</taxon>
        <taxon>metagenomes</taxon>
        <taxon>ecological metagenomes</taxon>
    </lineage>
</organism>
<dbReference type="AlphaFoldDB" id="A0A0F8YS17"/>